<proteinExistence type="predicted"/>
<evidence type="ECO:0000256" key="2">
    <source>
        <dbReference type="ARBA" id="ARBA00023125"/>
    </source>
</evidence>
<feature type="domain" description="HTH arsR-type" evidence="4">
    <location>
        <begin position="9"/>
        <end position="91"/>
    </location>
</feature>
<keyword evidence="6" id="KW-1185">Reference proteome</keyword>
<dbReference type="InterPro" id="IPR036390">
    <property type="entry name" value="WH_DNA-bd_sf"/>
</dbReference>
<reference evidence="5 6" key="1">
    <citation type="submission" date="2020-08" db="EMBL/GenBank/DDBJ databases">
        <title>Sequencing the genomes of 1000 actinobacteria strains.</title>
        <authorList>
            <person name="Klenk H.-P."/>
        </authorList>
    </citation>
    <scope>NUCLEOTIDE SEQUENCE [LARGE SCALE GENOMIC DNA]</scope>
    <source>
        <strain evidence="5 6">DSM 43851</strain>
    </source>
</reference>
<dbReference type="InterPro" id="IPR011991">
    <property type="entry name" value="ArsR-like_HTH"/>
</dbReference>
<keyword evidence="3" id="KW-0804">Transcription</keyword>
<evidence type="ECO:0000259" key="4">
    <source>
        <dbReference type="SMART" id="SM00418"/>
    </source>
</evidence>
<dbReference type="PANTHER" id="PTHR33154:SF15">
    <property type="entry name" value="REGULATORY PROTEIN ARSR"/>
    <property type="match status" value="1"/>
</dbReference>
<dbReference type="AlphaFoldDB" id="A0A7W9KRV3"/>
<gene>
    <name evidence="5" type="ORF">BJ998_008872</name>
</gene>
<protein>
    <submittedName>
        <fullName evidence="5">DNA-binding transcriptional ArsR family regulator</fullName>
    </submittedName>
</protein>
<accession>A0A7W9KRV3</accession>
<dbReference type="Pfam" id="PF12840">
    <property type="entry name" value="HTH_20"/>
    <property type="match status" value="1"/>
</dbReference>
<dbReference type="CDD" id="cd00090">
    <property type="entry name" value="HTH_ARSR"/>
    <property type="match status" value="1"/>
</dbReference>
<dbReference type="SUPFAM" id="SSF46785">
    <property type="entry name" value="Winged helix' DNA-binding domain"/>
    <property type="match status" value="1"/>
</dbReference>
<dbReference type="InterPro" id="IPR001845">
    <property type="entry name" value="HTH_ArsR_DNA-bd_dom"/>
</dbReference>
<keyword evidence="2 5" id="KW-0238">DNA-binding</keyword>
<name>A0A7W9KRV3_9PSEU</name>
<sequence>MTEIRLDAKTLRALAHPLRIRLLGLLRADGPATATGLAQRVGETSGTTSWHLRQLADHGLIEQDSDRGNKRERWWKAAYESTEVRIEDFRDDDDSAGALNAYLYEIASGNYRRMTTFLAEDWPHEWREAFTMSDQDVSLTPEELVALRTELHEVIAKYRRPERSGDETVIVQIQAFPRTRRSG</sequence>
<organism evidence="5 6">
    <name type="scientific">Kutzneria kofuensis</name>
    <dbReference type="NCBI Taxonomy" id="103725"/>
    <lineage>
        <taxon>Bacteria</taxon>
        <taxon>Bacillati</taxon>
        <taxon>Actinomycetota</taxon>
        <taxon>Actinomycetes</taxon>
        <taxon>Pseudonocardiales</taxon>
        <taxon>Pseudonocardiaceae</taxon>
        <taxon>Kutzneria</taxon>
    </lineage>
</organism>
<keyword evidence="1" id="KW-0805">Transcription regulation</keyword>
<evidence type="ECO:0000256" key="3">
    <source>
        <dbReference type="ARBA" id="ARBA00023163"/>
    </source>
</evidence>
<dbReference type="InterPro" id="IPR051081">
    <property type="entry name" value="HTH_MetalResp_TranReg"/>
</dbReference>
<dbReference type="SMART" id="SM00418">
    <property type="entry name" value="HTH_ARSR"/>
    <property type="match status" value="1"/>
</dbReference>
<dbReference type="EMBL" id="JACHIR010000003">
    <property type="protein sequence ID" value="MBB5897613.1"/>
    <property type="molecule type" value="Genomic_DNA"/>
</dbReference>
<dbReference type="Proteomes" id="UP000585638">
    <property type="component" value="Unassembled WGS sequence"/>
</dbReference>
<dbReference type="GO" id="GO:0003677">
    <property type="term" value="F:DNA binding"/>
    <property type="evidence" value="ECO:0007669"/>
    <property type="project" value="UniProtKB-KW"/>
</dbReference>
<evidence type="ECO:0000313" key="6">
    <source>
        <dbReference type="Proteomes" id="UP000585638"/>
    </source>
</evidence>
<dbReference type="PANTHER" id="PTHR33154">
    <property type="entry name" value="TRANSCRIPTIONAL REGULATOR, ARSR FAMILY"/>
    <property type="match status" value="1"/>
</dbReference>
<dbReference type="Gene3D" id="1.10.10.10">
    <property type="entry name" value="Winged helix-like DNA-binding domain superfamily/Winged helix DNA-binding domain"/>
    <property type="match status" value="1"/>
</dbReference>
<evidence type="ECO:0000256" key="1">
    <source>
        <dbReference type="ARBA" id="ARBA00023015"/>
    </source>
</evidence>
<dbReference type="RefSeq" id="WP_184870071.1">
    <property type="nucleotide sequence ID" value="NZ_JACHIR010000003.1"/>
</dbReference>
<dbReference type="InterPro" id="IPR036388">
    <property type="entry name" value="WH-like_DNA-bd_sf"/>
</dbReference>
<dbReference type="GO" id="GO:0003700">
    <property type="term" value="F:DNA-binding transcription factor activity"/>
    <property type="evidence" value="ECO:0007669"/>
    <property type="project" value="InterPro"/>
</dbReference>
<comment type="caution">
    <text evidence="5">The sequence shown here is derived from an EMBL/GenBank/DDBJ whole genome shotgun (WGS) entry which is preliminary data.</text>
</comment>
<evidence type="ECO:0000313" key="5">
    <source>
        <dbReference type="EMBL" id="MBB5897613.1"/>
    </source>
</evidence>